<name>A0A2W6NH36_9BACL</name>
<evidence type="ECO:0000313" key="2">
    <source>
        <dbReference type="Proteomes" id="UP000249204"/>
    </source>
</evidence>
<protein>
    <submittedName>
        <fullName evidence="1">Uncharacterized protein</fullName>
    </submittedName>
</protein>
<organism evidence="1 2">
    <name type="scientific">Paenibacillus silvae</name>
    <dbReference type="NCBI Taxonomy" id="1325358"/>
    <lineage>
        <taxon>Bacteria</taxon>
        <taxon>Bacillati</taxon>
        <taxon>Bacillota</taxon>
        <taxon>Bacilli</taxon>
        <taxon>Bacillales</taxon>
        <taxon>Paenibacillaceae</taxon>
        <taxon>Paenibacillus</taxon>
    </lineage>
</organism>
<gene>
    <name evidence="1" type="ORF">DN757_17620</name>
</gene>
<accession>A0A2W6NH36</accession>
<dbReference type="AlphaFoldDB" id="A0A2W6NH36"/>
<dbReference type="RefSeq" id="WP_111271504.1">
    <property type="nucleotide sequence ID" value="NZ_QKWW01000048.1"/>
</dbReference>
<proteinExistence type="predicted"/>
<comment type="caution">
    <text evidence="1">The sequence shown here is derived from an EMBL/GenBank/DDBJ whole genome shotgun (WGS) entry which is preliminary data.</text>
</comment>
<evidence type="ECO:0000313" key="1">
    <source>
        <dbReference type="EMBL" id="PZT54348.1"/>
    </source>
</evidence>
<reference evidence="1 2" key="1">
    <citation type="submission" date="2018-06" db="EMBL/GenBank/DDBJ databases">
        <title>Isolation of heavy metals resistant Paenibacillus silvae NC2 from Gold-Copper mine in ZiJin, China.</title>
        <authorList>
            <person name="Xu J."/>
            <person name="Mazhar H.S."/>
            <person name="Rensing C."/>
        </authorList>
    </citation>
    <scope>NUCLEOTIDE SEQUENCE [LARGE SCALE GENOMIC DNA]</scope>
    <source>
        <strain evidence="1 2">NC2</strain>
    </source>
</reference>
<sequence>MVDHSKTTIFKEQINDLQSHDWKIKYNPETDRTIIIDEAGNEISSLTLGFVGGELLVYINRREEEKLGKKERLL</sequence>
<dbReference type="Proteomes" id="UP000249204">
    <property type="component" value="Unassembled WGS sequence"/>
</dbReference>
<dbReference type="EMBL" id="QKWW01000048">
    <property type="protein sequence ID" value="PZT54348.1"/>
    <property type="molecule type" value="Genomic_DNA"/>
</dbReference>